<dbReference type="PATRIC" id="fig|1324352.5.peg.2892"/>
<dbReference type="EMBL" id="CP050995">
    <property type="protein sequence ID" value="QIY90609.1"/>
    <property type="molecule type" value="Genomic_DNA"/>
</dbReference>
<dbReference type="KEGG" id="cgn:OK18_13905"/>
<organism evidence="2 4">
    <name type="scientific">Chryseobacterium gallinarum</name>
    <dbReference type="NCBI Taxonomy" id="1324352"/>
    <lineage>
        <taxon>Bacteria</taxon>
        <taxon>Pseudomonadati</taxon>
        <taxon>Bacteroidota</taxon>
        <taxon>Flavobacteriia</taxon>
        <taxon>Flavobacteriales</taxon>
        <taxon>Weeksellaceae</taxon>
        <taxon>Chryseobacterium group</taxon>
        <taxon>Chryseobacterium</taxon>
    </lineage>
</organism>
<dbReference type="Pfam" id="PF13449">
    <property type="entry name" value="Phytase-like"/>
    <property type="match status" value="1"/>
</dbReference>
<protein>
    <submittedName>
        <fullName evidence="3">Esterase-like activity of phytase family protein</fullName>
    </submittedName>
</protein>
<gene>
    <name evidence="3" type="ORF">FOB44_07990</name>
    <name evidence="2" type="ORF">OK18_13905</name>
</gene>
<dbReference type="RefSeq" id="WP_053328359.1">
    <property type="nucleotide sequence ID" value="NZ_CP009928.1"/>
</dbReference>
<dbReference type="OrthoDB" id="9803927at2"/>
<dbReference type="PROSITE" id="PS51257">
    <property type="entry name" value="PROKAR_LIPOPROTEIN"/>
    <property type="match status" value="1"/>
</dbReference>
<reference evidence="3 5" key="2">
    <citation type="submission" date="2019-09" db="EMBL/GenBank/DDBJ databases">
        <title>FDA dAtabase for Regulatory Grade micrObial Sequences (FDA-ARGOS): Supporting development and validation of Infectious Disease Dx tests.</title>
        <authorList>
            <person name="Sciortino C."/>
            <person name="Tallon L."/>
            <person name="Sadzewicz L."/>
            <person name="Vavikolanu K."/>
            <person name="Mehta A."/>
            <person name="Aluvathingal J."/>
            <person name="Nadendla S."/>
            <person name="Nandy P."/>
            <person name="Geyer C."/>
            <person name="Yan Y."/>
            <person name="Sichtig H."/>
        </authorList>
    </citation>
    <scope>NUCLEOTIDE SEQUENCE [LARGE SCALE GENOMIC DNA]</scope>
    <source>
        <strain evidence="3 5">FDAARGOS_636</strain>
    </source>
</reference>
<dbReference type="PANTHER" id="PTHR37957:SF1">
    <property type="entry name" value="PHYTASE-LIKE DOMAIN-CONTAINING PROTEIN"/>
    <property type="match status" value="1"/>
</dbReference>
<sequence length="421" mass="45235">MKRLLLSVLMLTVLVSCNKDDETAHNQDINYSKLPQEFPFSKLATVNGVDVINGGFGSGAAAHPTRKGEFYVITDRGPNTDYLNGKKFLAPNFSPTIMHFKINAEGNIEVIKYIKLKNPSGQPITGLPNPVGMGSTGETAYDASGNVLGTDNYGLDSESIVAAADGTFWVSDEYGPHIVHYSAEGVEIERISPIGVNTGTRKLPAVLAKRRANRGMEGLCITPDGTTLVGAMQSMMHVPSKALAKNTTLTRIVTFDIATGKTRQFLYKQDGGASDSVCDITAISNNEFLVIERDGNFGSQGGIKKVYRINLSGATDVNGPDIAAVDGMKINNKALEECSWDEITNAGIKTVSKTLAVDLVARLGYEHDKFEGIVYLGNNKLAVFNDDDFGVVDDGNGNPKAKILPKTGKVDKGTMYVVDIQ</sequence>
<feature type="domain" description="Phytase-like" evidence="1">
    <location>
        <begin position="54"/>
        <end position="389"/>
    </location>
</feature>
<name>A0A0G3M3Y8_CHRGL</name>
<evidence type="ECO:0000313" key="3">
    <source>
        <dbReference type="EMBL" id="QIY90609.1"/>
    </source>
</evidence>
<proteinExistence type="predicted"/>
<evidence type="ECO:0000313" key="4">
    <source>
        <dbReference type="Proteomes" id="UP000035213"/>
    </source>
</evidence>
<dbReference type="STRING" id="1324352.OK18_13905"/>
<evidence type="ECO:0000313" key="5">
    <source>
        <dbReference type="Proteomes" id="UP000501570"/>
    </source>
</evidence>
<evidence type="ECO:0000259" key="1">
    <source>
        <dbReference type="Pfam" id="PF13449"/>
    </source>
</evidence>
<dbReference type="SUPFAM" id="SSF63829">
    <property type="entry name" value="Calcium-dependent phosphotriesterase"/>
    <property type="match status" value="1"/>
</dbReference>
<accession>A0A0G3M3Y8</accession>
<keyword evidence="5" id="KW-1185">Reference proteome</keyword>
<dbReference type="Proteomes" id="UP000501570">
    <property type="component" value="Chromosome"/>
</dbReference>
<dbReference type="AlphaFoldDB" id="A0A0G3M3Y8"/>
<evidence type="ECO:0000313" key="2">
    <source>
        <dbReference type="EMBL" id="AKK73549.1"/>
    </source>
</evidence>
<dbReference type="Proteomes" id="UP000035213">
    <property type="component" value="Chromosome"/>
</dbReference>
<dbReference type="InterPro" id="IPR027372">
    <property type="entry name" value="Phytase-like_dom"/>
</dbReference>
<dbReference type="EMBL" id="CP009928">
    <property type="protein sequence ID" value="AKK73549.1"/>
    <property type="molecule type" value="Genomic_DNA"/>
</dbReference>
<dbReference type="PANTHER" id="PTHR37957">
    <property type="entry name" value="BLR7070 PROTEIN"/>
    <property type="match status" value="1"/>
</dbReference>
<reference evidence="2 4" key="1">
    <citation type="submission" date="2014-11" db="EMBL/GenBank/DDBJ databases">
        <authorList>
            <person name="Park G.-S."/>
            <person name="Hong S.-J."/>
            <person name="Jung B.K."/>
            <person name="Khan A.R."/>
            <person name="Kwak Y."/>
            <person name="Shin J.-H."/>
        </authorList>
    </citation>
    <scope>NUCLEOTIDE SEQUENCE [LARGE SCALE GENOMIC DNA]</scope>
    <source>
        <strain evidence="2 4">DSM 27622</strain>
    </source>
</reference>